<comment type="subcellular location">
    <subcellularLocation>
        <location evidence="1 8">Cytoplasm</location>
        <location evidence="1 8">Cytoskeleton</location>
    </subcellularLocation>
</comment>
<dbReference type="OMA" id="THEKGHF"/>
<dbReference type="GO" id="GO:0045505">
    <property type="term" value="F:dynein intermediate chain binding"/>
    <property type="evidence" value="ECO:0007669"/>
    <property type="project" value="TreeGrafter"/>
</dbReference>
<evidence type="ECO:0000313" key="9">
    <source>
        <dbReference type="EMBL" id="OUS42910.1"/>
    </source>
</evidence>
<dbReference type="PROSITE" id="PS01239">
    <property type="entry name" value="DYNEIN_LIGHT_1"/>
    <property type="match status" value="1"/>
</dbReference>
<gene>
    <name evidence="9" type="ORF">BE221DRAFT_61812</name>
</gene>
<dbReference type="GO" id="GO:0005874">
    <property type="term" value="C:microtubule"/>
    <property type="evidence" value="ECO:0007669"/>
    <property type="project" value="UniProtKB-KW"/>
</dbReference>
<reference evidence="9" key="1">
    <citation type="submission" date="2017-04" db="EMBL/GenBank/DDBJ databases">
        <title>Population genomics of picophytoplankton unveils novel chromosome hypervariability.</title>
        <authorList>
            <consortium name="DOE Joint Genome Institute"/>
            <person name="Blanc-Mathieu R."/>
            <person name="Krasovec M."/>
            <person name="Hebrard M."/>
            <person name="Yau S."/>
            <person name="Desgranges E."/>
            <person name="Martin J."/>
            <person name="Schackwitz W."/>
            <person name="Kuo A."/>
            <person name="Salin G."/>
            <person name="Donnadieu C."/>
            <person name="Desdevises Y."/>
            <person name="Sanchez-Ferandin S."/>
            <person name="Moreau H."/>
            <person name="Rivals E."/>
            <person name="Grigoriev I.V."/>
            <person name="Grimsley N."/>
            <person name="Eyre-Walker A."/>
            <person name="Piganeau G."/>
        </authorList>
    </citation>
    <scope>NUCLEOTIDE SEQUENCE [LARGE SCALE GENOMIC DNA]</scope>
    <source>
        <strain evidence="9">RCC 1115</strain>
    </source>
</reference>
<evidence type="ECO:0000256" key="5">
    <source>
        <dbReference type="ARBA" id="ARBA00023017"/>
    </source>
</evidence>
<evidence type="ECO:0000256" key="3">
    <source>
        <dbReference type="ARBA" id="ARBA00022490"/>
    </source>
</evidence>
<evidence type="ECO:0000256" key="2">
    <source>
        <dbReference type="ARBA" id="ARBA00010156"/>
    </source>
</evidence>
<comment type="similarity">
    <text evidence="2 8">Belongs to the dynein light chain family.</text>
</comment>
<accession>A0A1Y5I0E0</accession>
<dbReference type="Gene3D" id="3.30.740.10">
    <property type="entry name" value="Protein Inhibitor Of Neuronal Nitric Oxide Synthase"/>
    <property type="match status" value="1"/>
</dbReference>
<dbReference type="InterPro" id="IPR019763">
    <property type="entry name" value="Dynein_light_1/2_CS"/>
</dbReference>
<dbReference type="CDD" id="cd21452">
    <property type="entry name" value="DLC-like_DYNLL1_DYNLL2"/>
    <property type="match status" value="1"/>
</dbReference>
<dbReference type="EMBL" id="KZ155838">
    <property type="protein sequence ID" value="OUS42910.1"/>
    <property type="molecule type" value="Genomic_DNA"/>
</dbReference>
<keyword evidence="6 8" id="KW-0505">Motor protein</keyword>
<dbReference type="SUPFAM" id="SSF54648">
    <property type="entry name" value="DLC"/>
    <property type="match status" value="1"/>
</dbReference>
<dbReference type="FunFam" id="3.30.740.10:FF:000001">
    <property type="entry name" value="Dynein light chain"/>
    <property type="match status" value="1"/>
</dbReference>
<evidence type="ECO:0000256" key="1">
    <source>
        <dbReference type="ARBA" id="ARBA00004245"/>
    </source>
</evidence>
<name>A0A1Y5I0E0_OSTTA</name>
<sequence length="93" mass="10512">MPESKDKAVIKAADMPDEVQDDAVATSMEVRAMEKFNVEKDIAAYVKKEFDRKHGPTWHCIVGRNFGSYVTHESGSFIYYYVANVAFLLFKAG</sequence>
<evidence type="ECO:0000256" key="8">
    <source>
        <dbReference type="RuleBase" id="RU365010"/>
    </source>
</evidence>
<dbReference type="SMART" id="SM01375">
    <property type="entry name" value="Dynein_light"/>
    <property type="match status" value="1"/>
</dbReference>
<dbReference type="InterPro" id="IPR001372">
    <property type="entry name" value="Dynein_light_chain_typ-1/2"/>
</dbReference>
<keyword evidence="9" id="KW-0966">Cell projection</keyword>
<dbReference type="GO" id="GO:0007017">
    <property type="term" value="P:microtubule-based process"/>
    <property type="evidence" value="ECO:0007669"/>
    <property type="project" value="InterPro"/>
</dbReference>
<proteinExistence type="inferred from homology"/>
<dbReference type="GO" id="GO:0005868">
    <property type="term" value="C:cytoplasmic dynein complex"/>
    <property type="evidence" value="ECO:0007669"/>
    <property type="project" value="TreeGrafter"/>
</dbReference>
<evidence type="ECO:0000256" key="7">
    <source>
        <dbReference type="ARBA" id="ARBA00023212"/>
    </source>
</evidence>
<dbReference type="Proteomes" id="UP000195557">
    <property type="component" value="Unassembled WGS sequence"/>
</dbReference>
<keyword evidence="3 8" id="KW-0963">Cytoplasm</keyword>
<dbReference type="Pfam" id="PF01221">
    <property type="entry name" value="Dynein_light"/>
    <property type="match status" value="1"/>
</dbReference>
<dbReference type="AlphaFoldDB" id="A0A1Y5I0E0"/>
<keyword evidence="5 8" id="KW-0243">Dynein</keyword>
<keyword evidence="9" id="KW-0969">Cilium</keyword>
<organism evidence="9">
    <name type="scientific">Ostreococcus tauri</name>
    <name type="common">Marine green alga</name>
    <dbReference type="NCBI Taxonomy" id="70448"/>
    <lineage>
        <taxon>Eukaryota</taxon>
        <taxon>Viridiplantae</taxon>
        <taxon>Chlorophyta</taxon>
        <taxon>Mamiellophyceae</taxon>
        <taxon>Mamiellales</taxon>
        <taxon>Bathycoccaceae</taxon>
        <taxon>Ostreococcus</taxon>
    </lineage>
</organism>
<keyword evidence="9" id="KW-0282">Flagellum</keyword>
<keyword evidence="4 8" id="KW-0493">Microtubule</keyword>
<evidence type="ECO:0000256" key="6">
    <source>
        <dbReference type="ARBA" id="ARBA00023175"/>
    </source>
</evidence>
<dbReference type="PANTHER" id="PTHR11886">
    <property type="entry name" value="DYNEIN LIGHT CHAIN"/>
    <property type="match status" value="1"/>
</dbReference>
<keyword evidence="7 8" id="KW-0206">Cytoskeleton</keyword>
<protein>
    <recommendedName>
        <fullName evidence="8">Dynein light chain</fullName>
    </recommendedName>
</protein>
<dbReference type="eggNOG" id="KOG3430">
    <property type="taxonomic scope" value="Eukaryota"/>
</dbReference>
<dbReference type="PANTHER" id="PTHR11886:SF35">
    <property type="entry name" value="DYNEIN LIGHT CHAIN"/>
    <property type="match status" value="1"/>
</dbReference>
<evidence type="ECO:0000256" key="4">
    <source>
        <dbReference type="ARBA" id="ARBA00022701"/>
    </source>
</evidence>
<dbReference type="InterPro" id="IPR037177">
    <property type="entry name" value="DLC_sf"/>
</dbReference>